<protein>
    <submittedName>
        <fullName evidence="1">Uncharacterized protein</fullName>
    </submittedName>
</protein>
<dbReference type="Proteomes" id="UP000824540">
    <property type="component" value="Unassembled WGS sequence"/>
</dbReference>
<evidence type="ECO:0000313" key="1">
    <source>
        <dbReference type="EMBL" id="KAG9336115.1"/>
    </source>
</evidence>
<name>A0A8T2N6X5_9TELE</name>
<accession>A0A8T2N6X5</accession>
<evidence type="ECO:0000313" key="2">
    <source>
        <dbReference type="Proteomes" id="UP000824540"/>
    </source>
</evidence>
<keyword evidence="2" id="KW-1185">Reference proteome</keyword>
<reference evidence="1" key="1">
    <citation type="thesis" date="2021" institute="BYU ScholarsArchive" country="Provo, UT, USA">
        <title>Applications of and Algorithms for Genome Assembly and Genomic Analyses with an Emphasis on Marine Teleosts.</title>
        <authorList>
            <person name="Pickett B.D."/>
        </authorList>
    </citation>
    <scope>NUCLEOTIDE SEQUENCE</scope>
    <source>
        <strain evidence="1">HI-2016</strain>
    </source>
</reference>
<organism evidence="1 2">
    <name type="scientific">Albula glossodonta</name>
    <name type="common">roundjaw bonefish</name>
    <dbReference type="NCBI Taxonomy" id="121402"/>
    <lineage>
        <taxon>Eukaryota</taxon>
        <taxon>Metazoa</taxon>
        <taxon>Chordata</taxon>
        <taxon>Craniata</taxon>
        <taxon>Vertebrata</taxon>
        <taxon>Euteleostomi</taxon>
        <taxon>Actinopterygii</taxon>
        <taxon>Neopterygii</taxon>
        <taxon>Teleostei</taxon>
        <taxon>Albuliformes</taxon>
        <taxon>Albulidae</taxon>
        <taxon>Albula</taxon>
    </lineage>
</organism>
<gene>
    <name evidence="1" type="ORF">JZ751_002462</name>
</gene>
<sequence length="97" mass="10193">MARTEGTLTASSSNVIGSVRLVNHVNQRSHVFGPSPRSRQGGCSGEVKHSFCVEIVDPAIGGSSPGRAVPSLVLIGKCHWSLTTTLRPEASKNKLAL</sequence>
<comment type="caution">
    <text evidence="1">The sequence shown here is derived from an EMBL/GenBank/DDBJ whole genome shotgun (WGS) entry which is preliminary data.</text>
</comment>
<dbReference type="EMBL" id="JAFBMS010000102">
    <property type="protein sequence ID" value="KAG9336115.1"/>
    <property type="molecule type" value="Genomic_DNA"/>
</dbReference>
<proteinExistence type="predicted"/>
<dbReference type="AlphaFoldDB" id="A0A8T2N6X5"/>